<dbReference type="Proteomes" id="UP000799291">
    <property type="component" value="Unassembled WGS sequence"/>
</dbReference>
<feature type="compositionally biased region" description="Polar residues" evidence="1">
    <location>
        <begin position="489"/>
        <end position="498"/>
    </location>
</feature>
<evidence type="ECO:0008006" key="4">
    <source>
        <dbReference type="Google" id="ProtNLM"/>
    </source>
</evidence>
<sequence length="899" mass="99656">MTLNFVDVQPQSFLDYAWTSPTPAPPIATKPSKTSRKQNRCCDQCRKGKRACDAAILEDTLLDPDGTAGSPALFHYSDSFGCLAPCGNCEKTRKVCTFQWLREQRIAQATTPMSSAPPTKKRRTQSGSSQKRSGTARQSRGKQAPHTSLSDSGNSLVSQHELLEPGLIFSEFPGVTPSFDIDLSLSPPTPFDVLVSCNEPTKQVSDAAFCGNAPENNMGAHSERDSGNGSDIHDDGFHRSPTAACNDPGPEYGLNTIVRIPRKRRRRRSTSTISAGETPCPILCLAASDLASSANNALLAEGLLKIYHDSFENHLSCWLTERTCPYGEGSDVSLPGDIGPDWNRMYHRVFKLDHSSSVRGRSLSPCEDKAASKAVNLSILSYATQWAHSNRDSKTKYPFHSDGVDGRNGTSESAPRGGSFDRALRVSTWHQARIALRDAAEIESFRVVLALLVFSLTQKPLDEQEDAQEKAISENSMKLSPQTREECGSDSSVVSTQPSDKEVDECEDLLSKLHLTLNNEGPPVHLEQGLRLVHSLRSRMTMTGAFGGRPKKTPRCWKRSRLPTSYLDPDDRATVDLLFWLGIMFDTLSSAMHRRPLVVSLEDSDLPATRDIPSDALSETRTTPAEDLWDEHLFSRQRKLRQRRAVRWPCSYEAATSLLCDAAPVKVLLFRKVTRIQTLLSRHIQGDKMERAIQGALELCKHWRRLYAPFIQDCIENHDRLPARVQSWYICLSSHWHLATLLLADLIDIIDDAELSGDAQGRERTSSRFISNFRELNCRSLSEIARCACPRKDLASPGGNGLHFAMNQEAVLIEPWIVVLVRAFATAAVLLLDLATTPEGGIDRQDAFCRIEHCVRALQYLGRRSDAALAAADLIGAALEKRQGKEEAAMDFMAELWSQ</sequence>
<evidence type="ECO:0000313" key="2">
    <source>
        <dbReference type="EMBL" id="KAF2681802.1"/>
    </source>
</evidence>
<protein>
    <recommendedName>
        <fullName evidence="4">Zn(2)-C6 fungal-type domain-containing protein</fullName>
    </recommendedName>
</protein>
<dbReference type="AlphaFoldDB" id="A0A6G1IU87"/>
<feature type="compositionally biased region" description="Polar residues" evidence="1">
    <location>
        <begin position="473"/>
        <end position="482"/>
    </location>
</feature>
<feature type="region of interest" description="Disordered" evidence="1">
    <location>
        <begin position="397"/>
        <end position="419"/>
    </location>
</feature>
<dbReference type="GO" id="GO:0000981">
    <property type="term" value="F:DNA-binding transcription factor activity, RNA polymerase II-specific"/>
    <property type="evidence" value="ECO:0007669"/>
    <property type="project" value="InterPro"/>
</dbReference>
<feature type="compositionally biased region" description="Basic and acidic residues" evidence="1">
    <location>
        <begin position="221"/>
        <end position="238"/>
    </location>
</feature>
<dbReference type="CDD" id="cd12148">
    <property type="entry name" value="fungal_TF_MHR"/>
    <property type="match status" value="1"/>
</dbReference>
<feature type="region of interest" description="Disordered" evidence="1">
    <location>
        <begin position="107"/>
        <end position="156"/>
    </location>
</feature>
<dbReference type="InterPro" id="IPR036864">
    <property type="entry name" value="Zn2-C6_fun-type_DNA-bd_sf"/>
</dbReference>
<feature type="compositionally biased region" description="Basic residues" evidence="1">
    <location>
        <begin position="260"/>
        <end position="269"/>
    </location>
</feature>
<accession>A0A6G1IU87</accession>
<proteinExistence type="predicted"/>
<feature type="region of interest" description="Disordered" evidence="1">
    <location>
        <begin position="213"/>
        <end position="274"/>
    </location>
</feature>
<dbReference type="Gene3D" id="4.10.240.10">
    <property type="entry name" value="Zn(2)-C6 fungal-type DNA-binding domain"/>
    <property type="match status" value="1"/>
</dbReference>
<name>A0A6G1IU87_9PLEO</name>
<organism evidence="2 3">
    <name type="scientific">Lentithecium fluviatile CBS 122367</name>
    <dbReference type="NCBI Taxonomy" id="1168545"/>
    <lineage>
        <taxon>Eukaryota</taxon>
        <taxon>Fungi</taxon>
        <taxon>Dikarya</taxon>
        <taxon>Ascomycota</taxon>
        <taxon>Pezizomycotina</taxon>
        <taxon>Dothideomycetes</taxon>
        <taxon>Pleosporomycetidae</taxon>
        <taxon>Pleosporales</taxon>
        <taxon>Massarineae</taxon>
        <taxon>Lentitheciaceae</taxon>
        <taxon>Lentithecium</taxon>
    </lineage>
</organism>
<evidence type="ECO:0000256" key="1">
    <source>
        <dbReference type="SAM" id="MobiDB-lite"/>
    </source>
</evidence>
<gene>
    <name evidence="2" type="ORF">K458DRAFT_79905</name>
</gene>
<feature type="compositionally biased region" description="Polar residues" evidence="1">
    <location>
        <begin position="125"/>
        <end position="138"/>
    </location>
</feature>
<keyword evidence="3" id="KW-1185">Reference proteome</keyword>
<dbReference type="EMBL" id="MU005590">
    <property type="protein sequence ID" value="KAF2681802.1"/>
    <property type="molecule type" value="Genomic_DNA"/>
</dbReference>
<feature type="compositionally biased region" description="Polar residues" evidence="1">
    <location>
        <begin position="107"/>
        <end position="117"/>
    </location>
</feature>
<feature type="region of interest" description="Disordered" evidence="1">
    <location>
        <begin position="465"/>
        <end position="501"/>
    </location>
</feature>
<dbReference type="OrthoDB" id="5958943at2759"/>
<reference evidence="2" key="1">
    <citation type="journal article" date="2020" name="Stud. Mycol.">
        <title>101 Dothideomycetes genomes: a test case for predicting lifestyles and emergence of pathogens.</title>
        <authorList>
            <person name="Haridas S."/>
            <person name="Albert R."/>
            <person name="Binder M."/>
            <person name="Bloem J."/>
            <person name="Labutti K."/>
            <person name="Salamov A."/>
            <person name="Andreopoulos B."/>
            <person name="Baker S."/>
            <person name="Barry K."/>
            <person name="Bills G."/>
            <person name="Bluhm B."/>
            <person name="Cannon C."/>
            <person name="Castanera R."/>
            <person name="Culley D."/>
            <person name="Daum C."/>
            <person name="Ezra D."/>
            <person name="Gonzalez J."/>
            <person name="Henrissat B."/>
            <person name="Kuo A."/>
            <person name="Liang C."/>
            <person name="Lipzen A."/>
            <person name="Lutzoni F."/>
            <person name="Magnuson J."/>
            <person name="Mondo S."/>
            <person name="Nolan M."/>
            <person name="Ohm R."/>
            <person name="Pangilinan J."/>
            <person name="Park H.-J."/>
            <person name="Ramirez L."/>
            <person name="Alfaro M."/>
            <person name="Sun H."/>
            <person name="Tritt A."/>
            <person name="Yoshinaga Y."/>
            <person name="Zwiers L.-H."/>
            <person name="Turgeon B."/>
            <person name="Goodwin S."/>
            <person name="Spatafora J."/>
            <person name="Crous P."/>
            <person name="Grigoriev I."/>
        </authorList>
    </citation>
    <scope>NUCLEOTIDE SEQUENCE</scope>
    <source>
        <strain evidence="2">CBS 122367</strain>
    </source>
</reference>
<feature type="compositionally biased region" description="Polar residues" evidence="1">
    <location>
        <begin position="145"/>
        <end position="156"/>
    </location>
</feature>
<dbReference type="GO" id="GO:0008270">
    <property type="term" value="F:zinc ion binding"/>
    <property type="evidence" value="ECO:0007669"/>
    <property type="project" value="InterPro"/>
</dbReference>
<evidence type="ECO:0000313" key="3">
    <source>
        <dbReference type="Proteomes" id="UP000799291"/>
    </source>
</evidence>